<dbReference type="Proteomes" id="UP001206924">
    <property type="component" value="Unassembled WGS sequence"/>
</dbReference>
<comment type="caution">
    <text evidence="2">The sequence shown here is derived from an EMBL/GenBank/DDBJ whole genome shotgun (WGS) entry which is preliminary data.</text>
</comment>
<feature type="transmembrane region" description="Helical" evidence="1">
    <location>
        <begin position="96"/>
        <end position="118"/>
    </location>
</feature>
<keyword evidence="1" id="KW-0812">Transmembrane</keyword>
<dbReference type="Pfam" id="PF13398">
    <property type="entry name" value="Peptidase_M50B"/>
    <property type="match status" value="1"/>
</dbReference>
<reference evidence="2 3" key="1">
    <citation type="submission" date="2022-07" db="EMBL/GenBank/DDBJ databases">
        <title>Novel species in genus Arthrobacter.</title>
        <authorList>
            <person name="Liu Y."/>
        </authorList>
    </citation>
    <scope>NUCLEOTIDE SEQUENCE [LARGE SCALE GENOMIC DNA]</scope>
    <source>
        <strain evidence="3">zg-Y859</strain>
    </source>
</reference>
<protein>
    <submittedName>
        <fullName evidence="2">M50 family metallopeptidase</fullName>
    </submittedName>
</protein>
<keyword evidence="1" id="KW-0472">Membrane</keyword>
<accession>A0ABT1NS47</accession>
<evidence type="ECO:0000313" key="2">
    <source>
        <dbReference type="EMBL" id="MCQ1950503.1"/>
    </source>
</evidence>
<organism evidence="2 3">
    <name type="scientific">Arthrobacter jinronghuae</name>
    <dbReference type="NCBI Taxonomy" id="2964609"/>
    <lineage>
        <taxon>Bacteria</taxon>
        <taxon>Bacillati</taxon>
        <taxon>Actinomycetota</taxon>
        <taxon>Actinomycetes</taxon>
        <taxon>Micrococcales</taxon>
        <taxon>Micrococcaceae</taxon>
        <taxon>Arthrobacter</taxon>
    </lineage>
</organism>
<gene>
    <name evidence="2" type="ORF">NNX28_11255</name>
</gene>
<feature type="transmembrane region" description="Helical" evidence="1">
    <location>
        <begin position="51"/>
        <end position="75"/>
    </location>
</feature>
<name>A0ABT1NS47_9MICC</name>
<dbReference type="RefSeq" id="WP_255865804.1">
    <property type="nucleotide sequence ID" value="NZ_CP104263.1"/>
</dbReference>
<feature type="transmembrane region" description="Helical" evidence="1">
    <location>
        <begin position="173"/>
        <end position="191"/>
    </location>
</feature>
<evidence type="ECO:0000313" key="3">
    <source>
        <dbReference type="Proteomes" id="UP001206924"/>
    </source>
</evidence>
<dbReference type="EMBL" id="JANFLP010000011">
    <property type="protein sequence ID" value="MCQ1950503.1"/>
    <property type="molecule type" value="Genomic_DNA"/>
</dbReference>
<sequence>MDEPLGVAAEWWSRALAGFDRVPAVEPEPGVLLMIAAAAALLSVPRATWRWFGLFVTFVHELGHAFAALMTGQVVKGIRLRFDHSGDMRSLGRGGFPAAWAGFWGYPVPAVVGAVLVLAALGGWSGAALSVSALVLLAALLFIRNGQGIVIAFGCASVSVLLVWFAAPPVAGYVAMCTGIALMAGAVRDWFNVLSVHTRRRRNLESSDAYILSRRTGVPAVLWLAGFALVIAASLAAAVFAALGA</sequence>
<dbReference type="InterPro" id="IPR049500">
    <property type="entry name" value="Peptidase_M50B-like"/>
</dbReference>
<keyword evidence="1" id="KW-1133">Transmembrane helix</keyword>
<feature type="transmembrane region" description="Helical" evidence="1">
    <location>
        <begin position="220"/>
        <end position="243"/>
    </location>
</feature>
<keyword evidence="3" id="KW-1185">Reference proteome</keyword>
<proteinExistence type="predicted"/>
<evidence type="ECO:0000256" key="1">
    <source>
        <dbReference type="SAM" id="Phobius"/>
    </source>
</evidence>
<feature type="transmembrane region" description="Helical" evidence="1">
    <location>
        <begin position="149"/>
        <end position="167"/>
    </location>
</feature>
<feature type="transmembrane region" description="Helical" evidence="1">
    <location>
        <begin position="124"/>
        <end position="142"/>
    </location>
</feature>